<keyword evidence="3" id="KW-1185">Reference proteome</keyword>
<reference evidence="2" key="1">
    <citation type="journal article" date="2021" name="Nat. Commun.">
        <title>Genetic determinants of endophytism in the Arabidopsis root mycobiome.</title>
        <authorList>
            <person name="Mesny F."/>
            <person name="Miyauchi S."/>
            <person name="Thiergart T."/>
            <person name="Pickel B."/>
            <person name="Atanasova L."/>
            <person name="Karlsson M."/>
            <person name="Huettel B."/>
            <person name="Barry K.W."/>
            <person name="Haridas S."/>
            <person name="Chen C."/>
            <person name="Bauer D."/>
            <person name="Andreopoulos W."/>
            <person name="Pangilinan J."/>
            <person name="LaButti K."/>
            <person name="Riley R."/>
            <person name="Lipzen A."/>
            <person name="Clum A."/>
            <person name="Drula E."/>
            <person name="Henrissat B."/>
            <person name="Kohler A."/>
            <person name="Grigoriev I.V."/>
            <person name="Martin F.M."/>
            <person name="Hacquard S."/>
        </authorList>
    </citation>
    <scope>NUCLEOTIDE SEQUENCE</scope>
    <source>
        <strain evidence="2">MPI-CAGE-AT-0016</strain>
    </source>
</reference>
<protein>
    <submittedName>
        <fullName evidence="2">Uncharacterized protein</fullName>
    </submittedName>
</protein>
<accession>A0A8K0T901</accession>
<organism evidence="2 3">
    <name type="scientific">Plectosphaerella cucumerina</name>
    <dbReference type="NCBI Taxonomy" id="40658"/>
    <lineage>
        <taxon>Eukaryota</taxon>
        <taxon>Fungi</taxon>
        <taxon>Dikarya</taxon>
        <taxon>Ascomycota</taxon>
        <taxon>Pezizomycotina</taxon>
        <taxon>Sordariomycetes</taxon>
        <taxon>Hypocreomycetidae</taxon>
        <taxon>Glomerellales</taxon>
        <taxon>Plectosphaerellaceae</taxon>
        <taxon>Plectosphaerella</taxon>
    </lineage>
</organism>
<dbReference type="Proteomes" id="UP000813385">
    <property type="component" value="Unassembled WGS sequence"/>
</dbReference>
<evidence type="ECO:0000313" key="3">
    <source>
        <dbReference type="Proteomes" id="UP000813385"/>
    </source>
</evidence>
<sequence>MRAFSRPIVNRQHRRPQPNGTPPRRPFVPVAGPAYRTPPGYRSPLLEISTPAAQAAATWCLRCCSPPTPPPLIHWIRNGFQWHCDGVEKSPWRGGGELGSSSGNGERVRDWLCLVSGCLLSVPTEPLGLHIGLGGPPRPLRCLEGRLRSSLPPWFVFTIRHPLVSSSSDLSSPLIITRLLKIQTLASSSFPILTTLYYSTTTRLYKLALPPPHTTTQ</sequence>
<gene>
    <name evidence="2" type="ORF">B0T11DRAFT_124293</name>
</gene>
<comment type="caution">
    <text evidence="2">The sequence shown here is derived from an EMBL/GenBank/DDBJ whole genome shotgun (WGS) entry which is preliminary data.</text>
</comment>
<dbReference type="AlphaFoldDB" id="A0A8K0T901"/>
<feature type="region of interest" description="Disordered" evidence="1">
    <location>
        <begin position="1"/>
        <end position="31"/>
    </location>
</feature>
<dbReference type="EMBL" id="JAGPXD010000005">
    <property type="protein sequence ID" value="KAH7354118.1"/>
    <property type="molecule type" value="Genomic_DNA"/>
</dbReference>
<evidence type="ECO:0000256" key="1">
    <source>
        <dbReference type="SAM" id="MobiDB-lite"/>
    </source>
</evidence>
<name>A0A8K0T901_9PEZI</name>
<evidence type="ECO:0000313" key="2">
    <source>
        <dbReference type="EMBL" id="KAH7354118.1"/>
    </source>
</evidence>
<proteinExistence type="predicted"/>